<dbReference type="RefSeq" id="WP_092076328.1">
    <property type="nucleotide sequence ID" value="NZ_CALFZY010000007.1"/>
</dbReference>
<dbReference type="FunFam" id="3.30.70.270:FF:000001">
    <property type="entry name" value="Diguanylate cyclase domain protein"/>
    <property type="match status" value="1"/>
</dbReference>
<dbReference type="EMBL" id="FNAQ01000002">
    <property type="protein sequence ID" value="SDD96503.1"/>
    <property type="molecule type" value="Genomic_DNA"/>
</dbReference>
<dbReference type="NCBIfam" id="TIGR00254">
    <property type="entry name" value="GGDEF"/>
    <property type="match status" value="1"/>
</dbReference>
<dbReference type="InterPro" id="IPR000014">
    <property type="entry name" value="PAS"/>
</dbReference>
<dbReference type="SMART" id="SM00091">
    <property type="entry name" value="PAS"/>
    <property type="match status" value="1"/>
</dbReference>
<organism evidence="4 5">
    <name type="scientific">Desulfuromonas thiophila</name>
    <dbReference type="NCBI Taxonomy" id="57664"/>
    <lineage>
        <taxon>Bacteria</taxon>
        <taxon>Pseudomonadati</taxon>
        <taxon>Thermodesulfobacteriota</taxon>
        <taxon>Desulfuromonadia</taxon>
        <taxon>Desulfuromonadales</taxon>
        <taxon>Desulfuromonadaceae</taxon>
        <taxon>Desulfuromonas</taxon>
    </lineage>
</organism>
<dbReference type="Pfam" id="PF00990">
    <property type="entry name" value="GGDEF"/>
    <property type="match status" value="1"/>
</dbReference>
<dbReference type="GO" id="GO:0043709">
    <property type="term" value="P:cell adhesion involved in single-species biofilm formation"/>
    <property type="evidence" value="ECO:0007669"/>
    <property type="project" value="TreeGrafter"/>
</dbReference>
<dbReference type="InterPro" id="IPR035965">
    <property type="entry name" value="PAS-like_dom_sf"/>
</dbReference>
<dbReference type="PANTHER" id="PTHR45138:SF9">
    <property type="entry name" value="DIGUANYLATE CYCLASE DGCM-RELATED"/>
    <property type="match status" value="1"/>
</dbReference>
<evidence type="ECO:0000256" key="2">
    <source>
        <dbReference type="ARBA" id="ARBA00034247"/>
    </source>
</evidence>
<dbReference type="CDD" id="cd00130">
    <property type="entry name" value="PAS"/>
    <property type="match status" value="1"/>
</dbReference>
<dbReference type="Proteomes" id="UP000243205">
    <property type="component" value="Unassembled WGS sequence"/>
</dbReference>
<dbReference type="GO" id="GO:0052621">
    <property type="term" value="F:diguanylate cyclase activity"/>
    <property type="evidence" value="ECO:0007669"/>
    <property type="project" value="UniProtKB-EC"/>
</dbReference>
<dbReference type="CDD" id="cd01949">
    <property type="entry name" value="GGDEF"/>
    <property type="match status" value="1"/>
</dbReference>
<dbReference type="InterPro" id="IPR029787">
    <property type="entry name" value="Nucleotide_cyclase"/>
</dbReference>
<reference evidence="5" key="1">
    <citation type="submission" date="2016-10" db="EMBL/GenBank/DDBJ databases">
        <authorList>
            <person name="Varghese N."/>
            <person name="Submissions S."/>
        </authorList>
    </citation>
    <scope>NUCLEOTIDE SEQUENCE [LARGE SCALE GENOMIC DNA]</scope>
    <source>
        <strain evidence="5">DSM 8987</strain>
    </source>
</reference>
<dbReference type="PANTHER" id="PTHR45138">
    <property type="entry name" value="REGULATORY COMPONENTS OF SENSORY TRANSDUCTION SYSTEM"/>
    <property type="match status" value="1"/>
</dbReference>
<dbReference type="InterPro" id="IPR013656">
    <property type="entry name" value="PAS_4"/>
</dbReference>
<dbReference type="AlphaFoldDB" id="A0A1G6Z2I0"/>
<dbReference type="GO" id="GO:0005886">
    <property type="term" value="C:plasma membrane"/>
    <property type="evidence" value="ECO:0007669"/>
    <property type="project" value="TreeGrafter"/>
</dbReference>
<dbReference type="EC" id="2.7.7.65" evidence="1"/>
<dbReference type="InterPro" id="IPR000160">
    <property type="entry name" value="GGDEF_dom"/>
</dbReference>
<comment type="catalytic activity">
    <reaction evidence="2">
        <text>2 GTP = 3',3'-c-di-GMP + 2 diphosphate</text>
        <dbReference type="Rhea" id="RHEA:24898"/>
        <dbReference type="ChEBI" id="CHEBI:33019"/>
        <dbReference type="ChEBI" id="CHEBI:37565"/>
        <dbReference type="ChEBI" id="CHEBI:58805"/>
        <dbReference type="EC" id="2.7.7.65"/>
    </reaction>
</comment>
<dbReference type="OrthoDB" id="9790367at2"/>
<dbReference type="Pfam" id="PF08448">
    <property type="entry name" value="PAS_4"/>
    <property type="match status" value="1"/>
</dbReference>
<dbReference type="Gene3D" id="3.30.70.270">
    <property type="match status" value="1"/>
</dbReference>
<proteinExistence type="predicted"/>
<evidence type="ECO:0000259" key="3">
    <source>
        <dbReference type="PROSITE" id="PS50887"/>
    </source>
</evidence>
<dbReference type="Gene3D" id="3.30.450.20">
    <property type="entry name" value="PAS domain"/>
    <property type="match status" value="1"/>
</dbReference>
<evidence type="ECO:0000313" key="4">
    <source>
        <dbReference type="EMBL" id="SDD96503.1"/>
    </source>
</evidence>
<name>A0A1G6Z2I0_9BACT</name>
<dbReference type="InterPro" id="IPR043128">
    <property type="entry name" value="Rev_trsase/Diguanyl_cyclase"/>
</dbReference>
<gene>
    <name evidence="4" type="ORF">SAMN05661003_102261</name>
</gene>
<dbReference type="GO" id="GO:1902201">
    <property type="term" value="P:negative regulation of bacterial-type flagellum-dependent cell motility"/>
    <property type="evidence" value="ECO:0007669"/>
    <property type="project" value="TreeGrafter"/>
</dbReference>
<dbReference type="PROSITE" id="PS50887">
    <property type="entry name" value="GGDEF"/>
    <property type="match status" value="1"/>
</dbReference>
<dbReference type="SUPFAM" id="SSF55073">
    <property type="entry name" value="Nucleotide cyclase"/>
    <property type="match status" value="1"/>
</dbReference>
<dbReference type="InterPro" id="IPR050469">
    <property type="entry name" value="Diguanylate_Cyclase"/>
</dbReference>
<dbReference type="STRING" id="57664.SAMN05661003_102261"/>
<feature type="domain" description="GGDEF" evidence="3">
    <location>
        <begin position="168"/>
        <end position="297"/>
    </location>
</feature>
<dbReference type="SUPFAM" id="SSF55785">
    <property type="entry name" value="PYP-like sensor domain (PAS domain)"/>
    <property type="match status" value="1"/>
</dbReference>
<keyword evidence="5" id="KW-1185">Reference proteome</keyword>
<accession>A0A1G6Z2I0</accession>
<dbReference type="SMART" id="SM00267">
    <property type="entry name" value="GGDEF"/>
    <property type="match status" value="1"/>
</dbReference>
<sequence>MIFAQIFDTINTGLVVLDRQMVVHYWNRWMALHSHIQSSAIVGHNLFDFFPDLNRPHFLRNCKSVLTFGNFCFFSQKLHHYLFPMAPVGSLADHFDHMQQSCAMGPLRNASDEIEMLYLSVQDVTEVVSYQRKLMQLNQTDQLTGVYNRNYMEAHLAKEIERCKRFNHNLSLLMIDVDLFKSINDTYGHPCGDYALKAITQRINSQIRKTDALIRYGGDEFCCILTETSCQAAYKVAEQLRQTIAAPPFTFQGSQFNATISVGVASLDQQDCDLESLLKKADDALYRAKQAGRNTVT</sequence>
<evidence type="ECO:0000313" key="5">
    <source>
        <dbReference type="Proteomes" id="UP000243205"/>
    </source>
</evidence>
<protein>
    <recommendedName>
        <fullName evidence="1">diguanylate cyclase</fullName>
        <ecNumber evidence="1">2.7.7.65</ecNumber>
    </recommendedName>
</protein>
<evidence type="ECO:0000256" key="1">
    <source>
        <dbReference type="ARBA" id="ARBA00012528"/>
    </source>
</evidence>